<dbReference type="PANTHER" id="PTHR30298">
    <property type="entry name" value="H REPEAT-ASSOCIATED PREDICTED TRANSPOSASE"/>
    <property type="match status" value="1"/>
</dbReference>
<name>A0ABP9RKH4_9GAMM</name>
<sequence length="374" mass="41541">MPQSSQPLMDVFVSVTDPRQSNKVQHSLPEVLTVAACGILVGADTFEEIELWAQEKQAWLRQHLSLPNGIPSHDTFARLFGLMDPKEFEHAFRCWVAGALPGLSPQVVALDGKTSRRSAKACEGPLHWVSAFAAAAGVILGQQATPAKSNEKTAIPELLATLALEGCIVTIDAMGTQPSIAQAIRDRGADYVLAVKDNQPQLNAAINDFFELFQSAPPDKTPHHVSEAVSKDHGRLETRRCYVFDALECLPAPTRWPDLRCFAVIESTRERQGRMTRERRYYICSLVPDAEQLAAAVRQHWGIEDRVHWCLDVTFADDQMRARTGHAAHNLAILKRLTLNLIRLDPAKRKGSFKTKRIIAATSDEYRAHLLGLE</sequence>
<protein>
    <submittedName>
        <fullName evidence="3">ISAs1-like element ISSod22 family transposase</fullName>
    </submittedName>
</protein>
<dbReference type="RefSeq" id="WP_231664117.1">
    <property type="nucleotide sequence ID" value="NZ_BAABKI010000038.1"/>
</dbReference>
<keyword evidence="4" id="KW-1185">Reference proteome</keyword>
<dbReference type="InterPro" id="IPR047647">
    <property type="entry name" value="ISAs1_transpos"/>
</dbReference>
<dbReference type="Pfam" id="PF13808">
    <property type="entry name" value="DDE_Tnp_1_assoc"/>
    <property type="match status" value="1"/>
</dbReference>
<feature type="domain" description="Transposase IS4-like" evidence="1">
    <location>
        <begin position="105"/>
        <end position="341"/>
    </location>
</feature>
<evidence type="ECO:0000313" key="4">
    <source>
        <dbReference type="Proteomes" id="UP001500074"/>
    </source>
</evidence>
<reference evidence="4" key="1">
    <citation type="journal article" date="2019" name="Int. J. Syst. Evol. Microbiol.">
        <title>The Global Catalogue of Microorganisms (GCM) 10K type strain sequencing project: providing services to taxonomists for standard genome sequencing and annotation.</title>
        <authorList>
            <consortium name="The Broad Institute Genomics Platform"/>
            <consortium name="The Broad Institute Genome Sequencing Center for Infectious Disease"/>
            <person name="Wu L."/>
            <person name="Ma J."/>
        </authorList>
    </citation>
    <scope>NUCLEOTIDE SEQUENCE [LARGE SCALE GENOMIC DNA]</scope>
    <source>
        <strain evidence="4">JCM 18472</strain>
    </source>
</reference>
<dbReference type="InterPro" id="IPR032806">
    <property type="entry name" value="YbfD_N"/>
</dbReference>
<comment type="caution">
    <text evidence="3">The sequence shown here is derived from an EMBL/GenBank/DDBJ whole genome shotgun (WGS) entry which is preliminary data.</text>
</comment>
<evidence type="ECO:0000259" key="1">
    <source>
        <dbReference type="Pfam" id="PF01609"/>
    </source>
</evidence>
<proteinExistence type="predicted"/>
<organism evidence="3 4">
    <name type="scientific">Modicisalibacter zincidurans</name>
    <dbReference type="NCBI Taxonomy" id="1178777"/>
    <lineage>
        <taxon>Bacteria</taxon>
        <taxon>Pseudomonadati</taxon>
        <taxon>Pseudomonadota</taxon>
        <taxon>Gammaproteobacteria</taxon>
        <taxon>Oceanospirillales</taxon>
        <taxon>Halomonadaceae</taxon>
        <taxon>Modicisalibacter</taxon>
    </lineage>
</organism>
<dbReference type="EMBL" id="BAABKI010000038">
    <property type="protein sequence ID" value="GAA5179028.1"/>
    <property type="molecule type" value="Genomic_DNA"/>
</dbReference>
<dbReference type="NCBIfam" id="NF033564">
    <property type="entry name" value="transpos_ISAs1"/>
    <property type="match status" value="1"/>
</dbReference>
<evidence type="ECO:0000313" key="3">
    <source>
        <dbReference type="EMBL" id="GAA5179028.1"/>
    </source>
</evidence>
<evidence type="ECO:0000259" key="2">
    <source>
        <dbReference type="Pfam" id="PF13808"/>
    </source>
</evidence>
<dbReference type="Pfam" id="PF01609">
    <property type="entry name" value="DDE_Tnp_1"/>
    <property type="match status" value="1"/>
</dbReference>
<gene>
    <name evidence="3" type="ORF">GCM10023342_30450</name>
</gene>
<dbReference type="PANTHER" id="PTHR30298:SF0">
    <property type="entry name" value="PROTEIN YBFL-RELATED"/>
    <property type="match status" value="1"/>
</dbReference>
<dbReference type="InterPro" id="IPR002559">
    <property type="entry name" value="Transposase_11"/>
</dbReference>
<dbReference type="InterPro" id="IPR051698">
    <property type="entry name" value="Transposase_11-like"/>
</dbReference>
<accession>A0ABP9RKH4</accession>
<feature type="domain" description="H repeat-associated protein N-terminal" evidence="2">
    <location>
        <begin position="10"/>
        <end position="96"/>
    </location>
</feature>
<dbReference type="Proteomes" id="UP001500074">
    <property type="component" value="Unassembled WGS sequence"/>
</dbReference>